<name>A0A4W5JK74_9TELE</name>
<reference evidence="3" key="2">
    <citation type="submission" date="2025-08" db="UniProtKB">
        <authorList>
            <consortium name="Ensembl"/>
        </authorList>
    </citation>
    <scope>IDENTIFICATION</scope>
</reference>
<reference evidence="3" key="3">
    <citation type="submission" date="2025-09" db="UniProtKB">
        <authorList>
            <consortium name="Ensembl"/>
        </authorList>
    </citation>
    <scope>IDENTIFICATION</scope>
</reference>
<dbReference type="InterPro" id="IPR036392">
    <property type="entry name" value="PLAT/LH2_dom_sf"/>
</dbReference>
<reference evidence="4" key="1">
    <citation type="submission" date="2018-06" db="EMBL/GenBank/DDBJ databases">
        <title>Genome assembly of Danube salmon.</title>
        <authorList>
            <person name="Macqueen D.J."/>
            <person name="Gundappa M.K."/>
        </authorList>
    </citation>
    <scope>NUCLEOTIDE SEQUENCE [LARGE SCALE GENOMIC DNA]</scope>
</reference>
<feature type="domain" description="PLAT" evidence="2">
    <location>
        <begin position="1"/>
        <end position="69"/>
    </location>
</feature>
<evidence type="ECO:0000313" key="3">
    <source>
        <dbReference type="Ensembl" id="ENSHHUP00000000036.1"/>
    </source>
</evidence>
<evidence type="ECO:0000313" key="4">
    <source>
        <dbReference type="Proteomes" id="UP000314982"/>
    </source>
</evidence>
<organism evidence="3 4">
    <name type="scientific">Hucho hucho</name>
    <name type="common">huchen</name>
    <dbReference type="NCBI Taxonomy" id="62062"/>
    <lineage>
        <taxon>Eukaryota</taxon>
        <taxon>Metazoa</taxon>
        <taxon>Chordata</taxon>
        <taxon>Craniata</taxon>
        <taxon>Vertebrata</taxon>
        <taxon>Euteleostomi</taxon>
        <taxon>Actinopterygii</taxon>
        <taxon>Neopterygii</taxon>
        <taxon>Teleostei</taxon>
        <taxon>Protacanthopterygii</taxon>
        <taxon>Salmoniformes</taxon>
        <taxon>Salmonidae</taxon>
        <taxon>Salmoninae</taxon>
        <taxon>Hucho</taxon>
    </lineage>
</organism>
<sequence>MGPNHTQTQRLWLDLPGGKKCFESGSLESFEAHGADVGEIKKVELGHDGATPESCWLVDELAVAVPTKG</sequence>
<dbReference type="PROSITE" id="PS50095">
    <property type="entry name" value="PLAT"/>
    <property type="match status" value="1"/>
</dbReference>
<dbReference type="AlphaFoldDB" id="A0A4W5JK74"/>
<comment type="caution">
    <text evidence="1">Lacks conserved residue(s) required for the propagation of feature annotation.</text>
</comment>
<dbReference type="SUPFAM" id="SSF49723">
    <property type="entry name" value="Lipase/lipooxygenase domain (PLAT/LH2 domain)"/>
    <property type="match status" value="1"/>
</dbReference>
<dbReference type="GeneTree" id="ENSGT00390000018830"/>
<dbReference type="STRING" id="62062.ENSHHUP00000000036"/>
<keyword evidence="4" id="KW-1185">Reference proteome</keyword>
<dbReference type="Gene3D" id="2.40.180.10">
    <property type="entry name" value="Catalase core domain"/>
    <property type="match status" value="1"/>
</dbReference>
<evidence type="ECO:0000259" key="2">
    <source>
        <dbReference type="PROSITE" id="PS50095"/>
    </source>
</evidence>
<dbReference type="Ensembl" id="ENSHHUT00000000036.1">
    <property type="protein sequence ID" value="ENSHHUP00000000036.1"/>
    <property type="gene ID" value="ENSHHUG00000000056.1"/>
</dbReference>
<dbReference type="Proteomes" id="UP000314982">
    <property type="component" value="Unassembled WGS sequence"/>
</dbReference>
<dbReference type="InterPro" id="IPR001024">
    <property type="entry name" value="PLAT/LH2_dom"/>
</dbReference>
<protein>
    <recommendedName>
        <fullName evidence="2">PLAT domain-containing protein</fullName>
    </recommendedName>
</protein>
<accession>A0A4W5JK74</accession>
<evidence type="ECO:0000256" key="1">
    <source>
        <dbReference type="PROSITE-ProRule" id="PRU00152"/>
    </source>
</evidence>
<proteinExistence type="predicted"/>